<organism evidence="1 2">
    <name type="scientific">Amnibacterium setariae</name>
    <dbReference type="NCBI Taxonomy" id="2306585"/>
    <lineage>
        <taxon>Bacteria</taxon>
        <taxon>Bacillati</taxon>
        <taxon>Actinomycetota</taxon>
        <taxon>Actinomycetes</taxon>
        <taxon>Micrococcales</taxon>
        <taxon>Microbacteriaceae</taxon>
        <taxon>Amnibacterium</taxon>
    </lineage>
</organism>
<dbReference type="NCBIfam" id="TIGR03544">
    <property type="entry name" value="DivI1A_domain"/>
    <property type="match status" value="1"/>
</dbReference>
<dbReference type="NCBIfam" id="TIGR03543">
    <property type="entry name" value="divI1A_rptt_fam"/>
    <property type="match status" value="1"/>
</dbReference>
<protein>
    <submittedName>
        <fullName evidence="1">DivIVA domain-containing protein</fullName>
    </submittedName>
</protein>
<sequence length="180" mass="20173">MPSTFPRERHRRLGYDPEEVDRFISVARAEFDAGPGSLRAADIRRTAFTMRRGGYATPAVDAALERLEDAFAVRERDAAVRSGGERAYYASTRQLAKEIIARLERPAGRRFTRVGFAHIGYSVADVDRFAEEARSYFEDGSNVPVERVRSIAFRPKRGGYSEAQVDVLIDGLVEAMLAVR</sequence>
<dbReference type="InterPro" id="IPR019933">
    <property type="entry name" value="DivIVA_domain"/>
</dbReference>
<name>A0A3A1U1Y1_9MICO</name>
<evidence type="ECO:0000313" key="1">
    <source>
        <dbReference type="EMBL" id="RIX28945.1"/>
    </source>
</evidence>
<reference evidence="2" key="1">
    <citation type="submission" date="2018-09" db="EMBL/GenBank/DDBJ databases">
        <authorList>
            <person name="Kim I."/>
        </authorList>
    </citation>
    <scope>NUCLEOTIDE SEQUENCE [LARGE SCALE GENOMIC DNA]</scope>
    <source>
        <strain evidence="2">DD4a</strain>
    </source>
</reference>
<comment type="caution">
    <text evidence="1">The sequence shown here is derived from an EMBL/GenBank/DDBJ whole genome shotgun (WGS) entry which is preliminary data.</text>
</comment>
<evidence type="ECO:0000313" key="2">
    <source>
        <dbReference type="Proteomes" id="UP000265742"/>
    </source>
</evidence>
<proteinExistence type="predicted"/>
<dbReference type="RefSeq" id="WP_119483289.1">
    <property type="nucleotide sequence ID" value="NZ_QXTG01000002.1"/>
</dbReference>
<dbReference type="InterPro" id="IPR019932">
    <property type="entry name" value="CHP03543"/>
</dbReference>
<dbReference type="Proteomes" id="UP000265742">
    <property type="component" value="Unassembled WGS sequence"/>
</dbReference>
<dbReference type="AlphaFoldDB" id="A0A3A1U1Y1"/>
<accession>A0A3A1U1Y1</accession>
<dbReference type="OrthoDB" id="3480096at2"/>
<gene>
    <name evidence="1" type="ORF">D1781_12930</name>
</gene>
<keyword evidence="2" id="KW-1185">Reference proteome</keyword>
<dbReference type="EMBL" id="QXTG01000002">
    <property type="protein sequence ID" value="RIX28945.1"/>
    <property type="molecule type" value="Genomic_DNA"/>
</dbReference>